<dbReference type="OrthoDB" id="6343311at2759"/>
<evidence type="ECO:0000256" key="1">
    <source>
        <dbReference type="ARBA" id="ARBA00022614"/>
    </source>
</evidence>
<gene>
    <name evidence="4" type="ORF">CAPTEDRAFT_200351</name>
</gene>
<dbReference type="EnsemblMetazoa" id="CapteT200351">
    <property type="protein sequence ID" value="CapteP200351"/>
    <property type="gene ID" value="CapteG200351"/>
</dbReference>
<evidence type="ECO:0000256" key="2">
    <source>
        <dbReference type="ARBA" id="ARBA00022737"/>
    </source>
</evidence>
<dbReference type="Pfam" id="PF13855">
    <property type="entry name" value="LRR_8"/>
    <property type="match status" value="1"/>
</dbReference>
<dbReference type="EMBL" id="AMQN01000990">
    <property type="status" value="NOT_ANNOTATED_CDS"/>
    <property type="molecule type" value="Genomic_DNA"/>
</dbReference>
<reference evidence="6" key="1">
    <citation type="submission" date="2012-12" db="EMBL/GenBank/DDBJ databases">
        <authorList>
            <person name="Hellsten U."/>
            <person name="Grimwood J."/>
            <person name="Chapman J.A."/>
            <person name="Shapiro H."/>
            <person name="Aerts A."/>
            <person name="Otillar R.P."/>
            <person name="Terry A.Y."/>
            <person name="Boore J.L."/>
            <person name="Simakov O."/>
            <person name="Marletaz F."/>
            <person name="Cho S.-J."/>
            <person name="Edsinger-Gonzales E."/>
            <person name="Havlak P."/>
            <person name="Kuo D.-H."/>
            <person name="Larsson T."/>
            <person name="Lv J."/>
            <person name="Arendt D."/>
            <person name="Savage R."/>
            <person name="Osoegawa K."/>
            <person name="de Jong P."/>
            <person name="Lindberg D.R."/>
            <person name="Seaver E.C."/>
            <person name="Weisblat D.A."/>
            <person name="Putnam N.H."/>
            <person name="Grigoriev I.V."/>
            <person name="Rokhsar D.S."/>
        </authorList>
    </citation>
    <scope>NUCLEOTIDE SEQUENCE</scope>
    <source>
        <strain evidence="6">I ESC-2004</strain>
    </source>
</reference>
<dbReference type="AlphaFoldDB" id="R7V1B2"/>
<evidence type="ECO:0000313" key="6">
    <source>
        <dbReference type="Proteomes" id="UP000014760"/>
    </source>
</evidence>
<dbReference type="PANTHER" id="PTHR24366">
    <property type="entry name" value="IG(IMMUNOGLOBULIN) AND LRR(LEUCINE RICH REPEAT) DOMAINS"/>
    <property type="match status" value="1"/>
</dbReference>
<dbReference type="PANTHER" id="PTHR24366:SF96">
    <property type="entry name" value="LEUCINE RICH REPEAT CONTAINING 53"/>
    <property type="match status" value="1"/>
</dbReference>
<dbReference type="InterPro" id="IPR001611">
    <property type="entry name" value="Leu-rich_rpt"/>
</dbReference>
<keyword evidence="6" id="KW-1185">Reference proteome</keyword>
<feature type="chain" id="PRO_5008788611" description="LRRCT domain-containing protein" evidence="3">
    <location>
        <begin position="20"/>
        <end position="270"/>
    </location>
</feature>
<evidence type="ECO:0008006" key="7">
    <source>
        <dbReference type="Google" id="ProtNLM"/>
    </source>
</evidence>
<dbReference type="HOGENOM" id="CLU_1031517_0_0_1"/>
<evidence type="ECO:0000313" key="4">
    <source>
        <dbReference type="EMBL" id="ELU09481.1"/>
    </source>
</evidence>
<keyword evidence="1" id="KW-0433">Leucine-rich repeat</keyword>
<dbReference type="Gene3D" id="3.80.10.10">
    <property type="entry name" value="Ribonuclease Inhibitor"/>
    <property type="match status" value="1"/>
</dbReference>
<reference evidence="5" key="3">
    <citation type="submission" date="2015-06" db="UniProtKB">
        <authorList>
            <consortium name="EnsemblMetazoa"/>
        </authorList>
    </citation>
    <scope>IDENTIFICATION</scope>
</reference>
<keyword evidence="3" id="KW-0732">Signal</keyword>
<keyword evidence="2" id="KW-0677">Repeat</keyword>
<evidence type="ECO:0000256" key="3">
    <source>
        <dbReference type="SAM" id="SignalP"/>
    </source>
</evidence>
<dbReference type="SUPFAM" id="SSF52058">
    <property type="entry name" value="L domain-like"/>
    <property type="match status" value="1"/>
</dbReference>
<feature type="signal peptide" evidence="3">
    <location>
        <begin position="1"/>
        <end position="19"/>
    </location>
</feature>
<dbReference type="InterPro" id="IPR032675">
    <property type="entry name" value="LRR_dom_sf"/>
</dbReference>
<protein>
    <recommendedName>
        <fullName evidence="7">LRRCT domain-containing protein</fullName>
    </recommendedName>
</protein>
<evidence type="ECO:0000313" key="5">
    <source>
        <dbReference type="EnsemblMetazoa" id="CapteP200351"/>
    </source>
</evidence>
<dbReference type="Proteomes" id="UP000014760">
    <property type="component" value="Unassembled WGS sequence"/>
</dbReference>
<dbReference type="EMBL" id="KB298217">
    <property type="protein sequence ID" value="ELU09481.1"/>
    <property type="molecule type" value="Genomic_DNA"/>
</dbReference>
<proteinExistence type="predicted"/>
<organism evidence="4">
    <name type="scientific">Capitella teleta</name>
    <name type="common">Polychaete worm</name>
    <dbReference type="NCBI Taxonomy" id="283909"/>
    <lineage>
        <taxon>Eukaryota</taxon>
        <taxon>Metazoa</taxon>
        <taxon>Spiralia</taxon>
        <taxon>Lophotrochozoa</taxon>
        <taxon>Annelida</taxon>
        <taxon>Polychaeta</taxon>
        <taxon>Sedentaria</taxon>
        <taxon>Scolecida</taxon>
        <taxon>Capitellidae</taxon>
        <taxon>Capitella</taxon>
    </lineage>
</organism>
<accession>R7V1B2</accession>
<name>R7V1B2_CAPTE</name>
<reference evidence="4 6" key="2">
    <citation type="journal article" date="2013" name="Nature">
        <title>Insights into bilaterian evolution from three spiralian genomes.</title>
        <authorList>
            <person name="Simakov O."/>
            <person name="Marletaz F."/>
            <person name="Cho S.J."/>
            <person name="Edsinger-Gonzales E."/>
            <person name="Havlak P."/>
            <person name="Hellsten U."/>
            <person name="Kuo D.H."/>
            <person name="Larsson T."/>
            <person name="Lv J."/>
            <person name="Arendt D."/>
            <person name="Savage R."/>
            <person name="Osoegawa K."/>
            <person name="de Jong P."/>
            <person name="Grimwood J."/>
            <person name="Chapman J.A."/>
            <person name="Shapiro H."/>
            <person name="Aerts A."/>
            <person name="Otillar R.P."/>
            <person name="Terry A.Y."/>
            <person name="Boore J.L."/>
            <person name="Grigoriev I.V."/>
            <person name="Lindberg D.R."/>
            <person name="Seaver E.C."/>
            <person name="Weisblat D.A."/>
            <person name="Putnam N.H."/>
            <person name="Rokhsar D.S."/>
        </authorList>
    </citation>
    <scope>NUCLEOTIDE SEQUENCE</scope>
    <source>
        <strain evidence="4 6">I ESC-2004</strain>
    </source>
</reference>
<sequence length="270" mass="29883">MALKRIAFCILFCVSQVQSLNVDLAGSNLSSLPLSSIPTSVTSLILDNNVLTVVEFPDGYDILGSLRLKNNLLSEFPNLCSIKNSLVNLVLHTNRISDVNPQLMKCLQKMKSLNLGDNLLTSFPDVFMPRLETLKLFYNFFEGIPFIPDLGKTLNLLQIGNNPIKRLTRHSLDQLGALTLKMGWTPISTLPNLCHLKNSSALTVSATDAYNLTCDCHIRWLQLVSPLNPIVEVNSAPCFSPVEMVGVNFHSIRPESLQCLGRPVLKVHLS</sequence>
<dbReference type="STRING" id="283909.R7V1B2"/>